<evidence type="ECO:0000313" key="4">
    <source>
        <dbReference type="Proteomes" id="UP000334990"/>
    </source>
</evidence>
<evidence type="ECO:0000259" key="2">
    <source>
        <dbReference type="Pfam" id="PF04892"/>
    </source>
</evidence>
<dbReference type="PANTHER" id="PTHR36834">
    <property type="entry name" value="MEMBRANE PROTEIN-RELATED"/>
    <property type="match status" value="1"/>
</dbReference>
<keyword evidence="4" id="KW-1185">Reference proteome</keyword>
<dbReference type="EMBL" id="BLAD01000050">
    <property type="protein sequence ID" value="GES01455.1"/>
    <property type="molecule type" value="Genomic_DNA"/>
</dbReference>
<sequence length="183" mass="19597">MLLAWRMWGHIILFSLLMIPVALLTAYLIGRQRASSGIQHPFRTPLADALSVTGTLPWLWMILTPGSVPAPARSLSLTPFRDLTTLAEGFTGTLIAQVGGNLLVFAALGALLPIRSPRLARLPLVAAVAAGSSLTVELLQYAFGLHRVSSIDDVLLNTTGAILAAIMTKRWWARPIPEGTVPG</sequence>
<feature type="domain" description="VanZ-like" evidence="2">
    <location>
        <begin position="58"/>
        <end position="169"/>
    </location>
</feature>
<feature type="transmembrane region" description="Helical" evidence="1">
    <location>
        <begin position="6"/>
        <end position="29"/>
    </location>
</feature>
<evidence type="ECO:0000313" key="3">
    <source>
        <dbReference type="EMBL" id="GES01455.1"/>
    </source>
</evidence>
<keyword evidence="1" id="KW-0812">Transmembrane</keyword>
<evidence type="ECO:0000256" key="1">
    <source>
        <dbReference type="SAM" id="Phobius"/>
    </source>
</evidence>
<dbReference type="InterPro" id="IPR006976">
    <property type="entry name" value="VanZ-like"/>
</dbReference>
<dbReference type="RefSeq" id="WP_155337735.1">
    <property type="nucleotide sequence ID" value="NZ_BAAABN010000029.1"/>
</dbReference>
<dbReference type="InterPro" id="IPR053150">
    <property type="entry name" value="Teicoplanin_resist-assoc"/>
</dbReference>
<reference evidence="3 4" key="1">
    <citation type="submission" date="2019-10" db="EMBL/GenBank/DDBJ databases">
        <title>Whole genome shotgun sequence of Acrocarpospora corrugata NBRC 13972.</title>
        <authorList>
            <person name="Ichikawa N."/>
            <person name="Kimura A."/>
            <person name="Kitahashi Y."/>
            <person name="Komaki H."/>
            <person name="Oguchi A."/>
        </authorList>
    </citation>
    <scope>NUCLEOTIDE SEQUENCE [LARGE SCALE GENOMIC DNA]</scope>
    <source>
        <strain evidence="3 4">NBRC 13972</strain>
    </source>
</reference>
<dbReference type="Pfam" id="PF04892">
    <property type="entry name" value="VanZ"/>
    <property type="match status" value="1"/>
</dbReference>
<dbReference type="PANTHER" id="PTHR36834:SF1">
    <property type="entry name" value="INTEGRAL MEMBRANE PROTEIN"/>
    <property type="match status" value="1"/>
</dbReference>
<dbReference type="AlphaFoldDB" id="A0A5M3VXC8"/>
<name>A0A5M3VXC8_9ACTN</name>
<dbReference type="Proteomes" id="UP000334990">
    <property type="component" value="Unassembled WGS sequence"/>
</dbReference>
<protein>
    <recommendedName>
        <fullName evidence="2">VanZ-like domain-containing protein</fullName>
    </recommendedName>
</protein>
<feature type="transmembrane region" description="Helical" evidence="1">
    <location>
        <begin position="90"/>
        <end position="112"/>
    </location>
</feature>
<dbReference type="OrthoDB" id="3627087at2"/>
<accession>A0A5M3VXC8</accession>
<keyword evidence="1" id="KW-1133">Transmembrane helix</keyword>
<comment type="caution">
    <text evidence="3">The sequence shown here is derived from an EMBL/GenBank/DDBJ whole genome shotgun (WGS) entry which is preliminary data.</text>
</comment>
<organism evidence="3 4">
    <name type="scientific">Acrocarpospora corrugata</name>
    <dbReference type="NCBI Taxonomy" id="35763"/>
    <lineage>
        <taxon>Bacteria</taxon>
        <taxon>Bacillati</taxon>
        <taxon>Actinomycetota</taxon>
        <taxon>Actinomycetes</taxon>
        <taxon>Streptosporangiales</taxon>
        <taxon>Streptosporangiaceae</taxon>
        <taxon>Acrocarpospora</taxon>
    </lineage>
</organism>
<keyword evidence="1" id="KW-0472">Membrane</keyword>
<proteinExistence type="predicted"/>
<gene>
    <name evidence="3" type="ORF">Acor_35190</name>
</gene>